<keyword evidence="11" id="KW-1185">Reference proteome</keyword>
<keyword evidence="4" id="KW-0949">S-adenosyl-L-methionine</keyword>
<evidence type="ECO:0000313" key="11">
    <source>
        <dbReference type="Proteomes" id="UP000199800"/>
    </source>
</evidence>
<dbReference type="GO" id="GO:0031419">
    <property type="term" value="F:cobalamin binding"/>
    <property type="evidence" value="ECO:0007669"/>
    <property type="project" value="InterPro"/>
</dbReference>
<dbReference type="Proteomes" id="UP000199800">
    <property type="component" value="Unassembled WGS sequence"/>
</dbReference>
<organism evidence="10 11">
    <name type="scientific">[Clostridium] polysaccharolyticum</name>
    <dbReference type="NCBI Taxonomy" id="29364"/>
    <lineage>
        <taxon>Bacteria</taxon>
        <taxon>Bacillati</taxon>
        <taxon>Bacillota</taxon>
        <taxon>Clostridia</taxon>
        <taxon>Lachnospirales</taxon>
        <taxon>Lachnospiraceae</taxon>
    </lineage>
</organism>
<sequence length="518" mass="59587">MFKRRPIMEIMESTEPRDVIFIQPHLLTRELKDEQNQIVVQFWETMHKHAVLLGDIPSEPNHGIFFIAATLLKAGYNVDALDFHAYDRYLRYKENRKIELEDIEAAIKTKNARVFAISSKTVAINRGFEIAKLVRKHHPEAKIVFGGLHPTLYGKEMLEEHPELIDFISVGEGEQTTLELMEYLDGKRDIHTVKNLVYKDENGKTVQNQRRHVTEVDLDNLPFPAYELICQESSPIVPRVLSARGCPHGCAFCTITHYYDKKFKLRSPESVVDEVQYMVDNFGIEFYCLGDLTYQISRDNAHKICNLLIERGLSHIKWWCQTTVGRLNEEDLQLMKKAGCIQVAFGVEADDQNILNNMDKPINATKTEKQCRLVKNAGMTVQTYWLIGLGGDTKDTVERRIAAIKHFIETGLTDSIHISVPVPFPGTPMWYEPEKFGYTINHKNFSDYWMNCDELGYGKPVVNTEKLTADHLYMYWQLALSTATASFEKVEKEENNQFSHFQPKGLFVPASDKEIPAF</sequence>
<keyword evidence="2" id="KW-0489">Methyltransferase</keyword>
<reference evidence="10 11" key="1">
    <citation type="submission" date="2016-10" db="EMBL/GenBank/DDBJ databases">
        <authorList>
            <person name="de Groot N.N."/>
        </authorList>
    </citation>
    <scope>NUCLEOTIDE SEQUENCE [LARGE SCALE GENOMIC DNA]</scope>
    <source>
        <strain evidence="10 11">DSM 1801</strain>
    </source>
</reference>
<dbReference type="GO" id="GO:0003824">
    <property type="term" value="F:catalytic activity"/>
    <property type="evidence" value="ECO:0007669"/>
    <property type="project" value="InterPro"/>
</dbReference>
<dbReference type="SFLD" id="SFLDS00029">
    <property type="entry name" value="Radical_SAM"/>
    <property type="match status" value="1"/>
</dbReference>
<dbReference type="SFLD" id="SFLDG01082">
    <property type="entry name" value="B12-binding_domain_containing"/>
    <property type="match status" value="1"/>
</dbReference>
<protein>
    <submittedName>
        <fullName evidence="10">Radical SAM superfamily enzyme YgiQ, UPF0313 family</fullName>
    </submittedName>
</protein>
<dbReference type="Gene3D" id="3.40.50.280">
    <property type="entry name" value="Cobalamin-binding domain"/>
    <property type="match status" value="1"/>
</dbReference>
<evidence type="ECO:0000256" key="4">
    <source>
        <dbReference type="ARBA" id="ARBA00022691"/>
    </source>
</evidence>
<dbReference type="PROSITE" id="PS51918">
    <property type="entry name" value="RADICAL_SAM"/>
    <property type="match status" value="1"/>
</dbReference>
<dbReference type="CDD" id="cd02068">
    <property type="entry name" value="radical_SAM_B12_BD"/>
    <property type="match status" value="1"/>
</dbReference>
<dbReference type="STRING" id="29364.SAMN04487772_10776"/>
<dbReference type="EMBL" id="FOHN01000007">
    <property type="protein sequence ID" value="SET04647.1"/>
    <property type="molecule type" value="Genomic_DNA"/>
</dbReference>
<evidence type="ECO:0000256" key="6">
    <source>
        <dbReference type="ARBA" id="ARBA00023004"/>
    </source>
</evidence>
<dbReference type="InterPro" id="IPR034466">
    <property type="entry name" value="Methyltransferase_Class_B"/>
</dbReference>
<dbReference type="Pfam" id="PF04055">
    <property type="entry name" value="Radical_SAM"/>
    <property type="match status" value="1"/>
</dbReference>
<keyword evidence="5" id="KW-0479">Metal-binding</keyword>
<dbReference type="SFLD" id="SFLDG01123">
    <property type="entry name" value="methyltransferase_(Class_B)"/>
    <property type="match status" value="1"/>
</dbReference>
<dbReference type="InterPro" id="IPR006638">
    <property type="entry name" value="Elp3/MiaA/NifB-like_rSAM"/>
</dbReference>
<dbReference type="CDD" id="cd01335">
    <property type="entry name" value="Radical_SAM"/>
    <property type="match status" value="1"/>
</dbReference>
<evidence type="ECO:0000256" key="1">
    <source>
        <dbReference type="ARBA" id="ARBA00001966"/>
    </source>
</evidence>
<feature type="domain" description="Radical SAM core" evidence="9">
    <location>
        <begin position="232"/>
        <end position="459"/>
    </location>
</feature>
<dbReference type="InterPro" id="IPR023404">
    <property type="entry name" value="rSAM_horseshoe"/>
</dbReference>
<name>A0A1I0BCT1_9FIRM</name>
<dbReference type="PROSITE" id="PS51332">
    <property type="entry name" value="B12_BINDING"/>
    <property type="match status" value="1"/>
</dbReference>
<dbReference type="Pfam" id="PF02310">
    <property type="entry name" value="B12-binding"/>
    <property type="match status" value="1"/>
</dbReference>
<evidence type="ECO:0000256" key="7">
    <source>
        <dbReference type="ARBA" id="ARBA00023014"/>
    </source>
</evidence>
<evidence type="ECO:0000256" key="3">
    <source>
        <dbReference type="ARBA" id="ARBA00022679"/>
    </source>
</evidence>
<dbReference type="GO" id="GO:0046872">
    <property type="term" value="F:metal ion binding"/>
    <property type="evidence" value="ECO:0007669"/>
    <property type="project" value="UniProtKB-KW"/>
</dbReference>
<evidence type="ECO:0000256" key="2">
    <source>
        <dbReference type="ARBA" id="ARBA00022603"/>
    </source>
</evidence>
<evidence type="ECO:0000313" key="10">
    <source>
        <dbReference type="EMBL" id="SET04647.1"/>
    </source>
</evidence>
<dbReference type="SMART" id="SM00729">
    <property type="entry name" value="Elp3"/>
    <property type="match status" value="1"/>
</dbReference>
<dbReference type="InterPro" id="IPR051198">
    <property type="entry name" value="BchE-like"/>
</dbReference>
<keyword evidence="6" id="KW-0408">Iron</keyword>
<dbReference type="InterPro" id="IPR058240">
    <property type="entry name" value="rSAM_sf"/>
</dbReference>
<dbReference type="RefSeq" id="WP_092477422.1">
    <property type="nucleotide sequence ID" value="NZ_FOHN01000007.1"/>
</dbReference>
<evidence type="ECO:0000259" key="9">
    <source>
        <dbReference type="PROSITE" id="PS51918"/>
    </source>
</evidence>
<evidence type="ECO:0000256" key="5">
    <source>
        <dbReference type="ARBA" id="ARBA00022723"/>
    </source>
</evidence>
<dbReference type="AlphaFoldDB" id="A0A1I0BCT1"/>
<accession>A0A1I0BCT1</accession>
<gene>
    <name evidence="10" type="ORF">SAMN04487772_10776</name>
</gene>
<feature type="domain" description="B12-binding" evidence="8">
    <location>
        <begin position="44"/>
        <end position="191"/>
    </location>
</feature>
<dbReference type="PANTHER" id="PTHR43409:SF7">
    <property type="entry name" value="BLL1977 PROTEIN"/>
    <property type="match status" value="1"/>
</dbReference>
<evidence type="ECO:0000259" key="8">
    <source>
        <dbReference type="PROSITE" id="PS51332"/>
    </source>
</evidence>
<dbReference type="SUPFAM" id="SSF102114">
    <property type="entry name" value="Radical SAM enzymes"/>
    <property type="match status" value="1"/>
</dbReference>
<dbReference type="Gene3D" id="3.80.30.20">
    <property type="entry name" value="tm_1862 like domain"/>
    <property type="match status" value="1"/>
</dbReference>
<comment type="cofactor">
    <cofactor evidence="1">
        <name>[4Fe-4S] cluster</name>
        <dbReference type="ChEBI" id="CHEBI:49883"/>
    </cofactor>
</comment>
<dbReference type="GO" id="GO:0051539">
    <property type="term" value="F:4 iron, 4 sulfur cluster binding"/>
    <property type="evidence" value="ECO:0007669"/>
    <property type="project" value="UniProtKB-KW"/>
</dbReference>
<dbReference type="PANTHER" id="PTHR43409">
    <property type="entry name" value="ANAEROBIC MAGNESIUM-PROTOPORPHYRIN IX MONOMETHYL ESTER CYCLASE-RELATED"/>
    <property type="match status" value="1"/>
</dbReference>
<proteinExistence type="predicted"/>
<dbReference type="InterPro" id="IPR007197">
    <property type="entry name" value="rSAM"/>
</dbReference>
<dbReference type="OrthoDB" id="9801659at2"/>
<keyword evidence="7" id="KW-0411">Iron-sulfur</keyword>
<keyword evidence="3" id="KW-0808">Transferase</keyword>
<dbReference type="InterPro" id="IPR006158">
    <property type="entry name" value="Cobalamin-bd"/>
</dbReference>